<protein>
    <recommendedName>
        <fullName evidence="9">Ig-like domain-containing protein</fullName>
    </recommendedName>
</protein>
<dbReference type="SUPFAM" id="SSF57196">
    <property type="entry name" value="EGF/Laminin"/>
    <property type="match status" value="1"/>
</dbReference>
<dbReference type="InterPro" id="IPR007110">
    <property type="entry name" value="Ig-like_dom"/>
</dbReference>
<dbReference type="GO" id="GO:0008046">
    <property type="term" value="F:axon guidance receptor activity"/>
    <property type="evidence" value="ECO:0007669"/>
    <property type="project" value="TreeGrafter"/>
</dbReference>
<evidence type="ECO:0000313" key="8">
    <source>
        <dbReference type="EMBL" id="JAP40072.1"/>
    </source>
</evidence>
<keyword evidence="4" id="KW-0245">EGF-like domain</keyword>
<evidence type="ECO:0000256" key="2">
    <source>
        <dbReference type="ARBA" id="ARBA00023157"/>
    </source>
</evidence>
<evidence type="ECO:0000259" key="6">
    <source>
        <dbReference type="PROSITE" id="PS50026"/>
    </source>
</evidence>
<sequence length="391" mass="44621">MRRRKWSDPPRPLLRSFRQKLVLTYHLAMTSFKGPPGSKVTVFSLFNAVISRILHLPVLGLLLLSLLLTFINFSTSTLLVSAHTDFLYQSSHLFQPPDPSRPCRHIFRNDVEASALLADFVLEGIPIPTYQSPDQAAGLLYNASIHVRQVAKRPSFSIYPVRKDFPILAGPFSRRTDLGRCWVNVQFGARYIFFIERPNWAGFFQITQIPVRFTVKRWQTVQNIVRRGASPLQMRPLYHAEKLSVLVGNELMLTCRVKGRPTPLISWYVNSTRQLGLWDASTGRGVIHTHRRSSKLHISNIKLTDTGNYSCLAENVNGFIRKTVFIIVSPKPVTTSKPEMSTPEPISVHPCYQYCLHGVCSLIDGRPSCRCYHGYLGRRCELFLPLRWAKM</sequence>
<feature type="disulfide bond" evidence="4">
    <location>
        <begin position="371"/>
        <end position="380"/>
    </location>
</feature>
<dbReference type="GO" id="GO:0043025">
    <property type="term" value="C:neuronal cell body"/>
    <property type="evidence" value="ECO:0007669"/>
    <property type="project" value="TreeGrafter"/>
</dbReference>
<dbReference type="SUPFAM" id="SSF48726">
    <property type="entry name" value="Immunoglobulin"/>
    <property type="match status" value="1"/>
</dbReference>
<dbReference type="Gene3D" id="2.60.40.10">
    <property type="entry name" value="Immunoglobulins"/>
    <property type="match status" value="1"/>
</dbReference>
<evidence type="ECO:0000256" key="5">
    <source>
        <dbReference type="SAM" id="Phobius"/>
    </source>
</evidence>
<accession>A0A0X3NWJ2</accession>
<dbReference type="InterPro" id="IPR000742">
    <property type="entry name" value="EGF"/>
</dbReference>
<keyword evidence="2 4" id="KW-1015">Disulfide bond</keyword>
<dbReference type="GO" id="GO:0030424">
    <property type="term" value="C:axon"/>
    <property type="evidence" value="ECO:0007669"/>
    <property type="project" value="TreeGrafter"/>
</dbReference>
<keyword evidence="5" id="KW-0472">Membrane</keyword>
<feature type="domain" description="EGF-like" evidence="6">
    <location>
        <begin position="347"/>
        <end position="381"/>
    </location>
</feature>
<proteinExistence type="predicted"/>
<dbReference type="Gene3D" id="2.10.25.10">
    <property type="entry name" value="Laminin"/>
    <property type="match status" value="1"/>
</dbReference>
<evidence type="ECO:0008006" key="9">
    <source>
        <dbReference type="Google" id="ProtNLM"/>
    </source>
</evidence>
<keyword evidence="5" id="KW-0812">Transmembrane</keyword>
<dbReference type="AlphaFoldDB" id="A0A0X3NWJ2"/>
<dbReference type="InterPro" id="IPR050958">
    <property type="entry name" value="Cell_Adh-Cytoskel_Orgn"/>
</dbReference>
<keyword evidence="5" id="KW-1133">Transmembrane helix</keyword>
<dbReference type="PANTHER" id="PTHR45080">
    <property type="entry name" value="CONTACTIN 5"/>
    <property type="match status" value="1"/>
</dbReference>
<dbReference type="InterPro" id="IPR013783">
    <property type="entry name" value="Ig-like_fold"/>
</dbReference>
<feature type="transmembrane region" description="Helical" evidence="5">
    <location>
        <begin position="53"/>
        <end position="73"/>
    </location>
</feature>
<dbReference type="GO" id="GO:0005886">
    <property type="term" value="C:plasma membrane"/>
    <property type="evidence" value="ECO:0007669"/>
    <property type="project" value="TreeGrafter"/>
</dbReference>
<dbReference type="GO" id="GO:0050808">
    <property type="term" value="P:synapse organization"/>
    <property type="evidence" value="ECO:0007669"/>
    <property type="project" value="TreeGrafter"/>
</dbReference>
<dbReference type="InterPro" id="IPR003598">
    <property type="entry name" value="Ig_sub2"/>
</dbReference>
<keyword evidence="1" id="KW-0732">Signal</keyword>
<dbReference type="EMBL" id="GEEE01023153">
    <property type="protein sequence ID" value="JAP40072.1"/>
    <property type="molecule type" value="Transcribed_RNA"/>
</dbReference>
<evidence type="ECO:0000256" key="1">
    <source>
        <dbReference type="ARBA" id="ARBA00022729"/>
    </source>
</evidence>
<reference evidence="8" key="1">
    <citation type="submission" date="2016-01" db="EMBL/GenBank/DDBJ databases">
        <title>Reference transcriptome for the parasite Schistocephalus solidus: insights into the molecular evolution of parasitism.</title>
        <authorList>
            <person name="Hebert F.O."/>
            <person name="Grambauer S."/>
            <person name="Barber I."/>
            <person name="Landry C.R."/>
            <person name="Aubin-Horth N."/>
        </authorList>
    </citation>
    <scope>NUCLEOTIDE SEQUENCE</scope>
</reference>
<dbReference type="CDD" id="cd00096">
    <property type="entry name" value="Ig"/>
    <property type="match status" value="1"/>
</dbReference>
<dbReference type="PROSITE" id="PS50026">
    <property type="entry name" value="EGF_3"/>
    <property type="match status" value="1"/>
</dbReference>
<dbReference type="FunFam" id="2.60.40.10:FF:000032">
    <property type="entry name" value="palladin isoform X1"/>
    <property type="match status" value="1"/>
</dbReference>
<name>A0A0X3NWJ2_SCHSO</name>
<dbReference type="PROSITE" id="PS01186">
    <property type="entry name" value="EGF_2"/>
    <property type="match status" value="1"/>
</dbReference>
<evidence type="ECO:0000256" key="3">
    <source>
        <dbReference type="ARBA" id="ARBA00023319"/>
    </source>
</evidence>
<dbReference type="PANTHER" id="PTHR45080:SF8">
    <property type="entry name" value="IG-LIKE DOMAIN-CONTAINING PROTEIN"/>
    <property type="match status" value="1"/>
</dbReference>
<keyword evidence="3" id="KW-0393">Immunoglobulin domain</keyword>
<evidence type="ECO:0000256" key="4">
    <source>
        <dbReference type="PROSITE-ProRule" id="PRU00076"/>
    </source>
</evidence>
<dbReference type="Pfam" id="PF13927">
    <property type="entry name" value="Ig_3"/>
    <property type="match status" value="1"/>
</dbReference>
<dbReference type="GO" id="GO:0007156">
    <property type="term" value="P:homophilic cell adhesion via plasma membrane adhesion molecules"/>
    <property type="evidence" value="ECO:0007669"/>
    <property type="project" value="TreeGrafter"/>
</dbReference>
<dbReference type="SMART" id="SM00408">
    <property type="entry name" value="IGc2"/>
    <property type="match status" value="1"/>
</dbReference>
<dbReference type="SMART" id="SM00409">
    <property type="entry name" value="IG"/>
    <property type="match status" value="1"/>
</dbReference>
<comment type="caution">
    <text evidence="4">Lacks conserved residue(s) required for the propagation of feature annotation.</text>
</comment>
<feature type="domain" description="Ig-like" evidence="7">
    <location>
        <begin position="231"/>
        <end position="327"/>
    </location>
</feature>
<dbReference type="CDD" id="cd00054">
    <property type="entry name" value="EGF_CA"/>
    <property type="match status" value="1"/>
</dbReference>
<dbReference type="InterPro" id="IPR003599">
    <property type="entry name" value="Ig_sub"/>
</dbReference>
<dbReference type="PROSITE" id="PS50835">
    <property type="entry name" value="IG_LIKE"/>
    <property type="match status" value="1"/>
</dbReference>
<gene>
    <name evidence="8" type="ORF">TR144118</name>
</gene>
<evidence type="ECO:0000259" key="7">
    <source>
        <dbReference type="PROSITE" id="PS50835"/>
    </source>
</evidence>
<organism evidence="8">
    <name type="scientific">Schistocephalus solidus</name>
    <name type="common">Tapeworm</name>
    <dbReference type="NCBI Taxonomy" id="70667"/>
    <lineage>
        <taxon>Eukaryota</taxon>
        <taxon>Metazoa</taxon>
        <taxon>Spiralia</taxon>
        <taxon>Lophotrochozoa</taxon>
        <taxon>Platyhelminthes</taxon>
        <taxon>Cestoda</taxon>
        <taxon>Eucestoda</taxon>
        <taxon>Diphyllobothriidea</taxon>
        <taxon>Diphyllobothriidae</taxon>
        <taxon>Schistocephalus</taxon>
    </lineage>
</organism>
<dbReference type="InterPro" id="IPR036179">
    <property type="entry name" value="Ig-like_dom_sf"/>
</dbReference>
<dbReference type="PROSITE" id="PS00022">
    <property type="entry name" value="EGF_1"/>
    <property type="match status" value="1"/>
</dbReference>